<dbReference type="PANTHER" id="PTHR30237:SF4">
    <property type="entry name" value="LD-CARBOXYPEPTIDASE C-TERMINAL DOMAIN-CONTAINING PROTEIN"/>
    <property type="match status" value="1"/>
</dbReference>
<dbReference type="InterPro" id="IPR040921">
    <property type="entry name" value="Peptidase_S66C"/>
</dbReference>
<dbReference type="Pfam" id="PF17676">
    <property type="entry name" value="Peptidase_S66C"/>
    <property type="match status" value="1"/>
</dbReference>
<dbReference type="InterPro" id="IPR027478">
    <property type="entry name" value="LdcA_N"/>
</dbReference>
<feature type="domain" description="LD-carboxypeptidase C-terminal" evidence="5">
    <location>
        <begin position="213"/>
        <end position="342"/>
    </location>
</feature>
<dbReference type="EMBL" id="FNZU01000010">
    <property type="protein sequence ID" value="SEL04954.1"/>
    <property type="molecule type" value="Genomic_DNA"/>
</dbReference>
<evidence type="ECO:0000256" key="2">
    <source>
        <dbReference type="ARBA" id="ARBA00022801"/>
    </source>
</evidence>
<evidence type="ECO:0000259" key="4">
    <source>
        <dbReference type="Pfam" id="PF02016"/>
    </source>
</evidence>
<feature type="domain" description="LD-carboxypeptidase N-terminal" evidence="4">
    <location>
        <begin position="13"/>
        <end position="138"/>
    </location>
</feature>
<dbReference type="Proteomes" id="UP000199081">
    <property type="component" value="Unassembled WGS sequence"/>
</dbReference>
<dbReference type="GO" id="GO:0004180">
    <property type="term" value="F:carboxypeptidase activity"/>
    <property type="evidence" value="ECO:0007669"/>
    <property type="project" value="UniProtKB-KW"/>
</dbReference>
<keyword evidence="6" id="KW-0645">Protease</keyword>
<protein>
    <submittedName>
        <fullName evidence="6">Muramoyltetrapeptide carboxypeptidase LdcA (Peptidoglycan recycling)</fullName>
    </submittedName>
</protein>
<accession>A0A1H7M189</accession>
<evidence type="ECO:0000313" key="7">
    <source>
        <dbReference type="Proteomes" id="UP000199081"/>
    </source>
</evidence>
<dbReference type="PIRSF" id="PIRSF028757">
    <property type="entry name" value="LD-carboxypeptidase"/>
    <property type="match status" value="1"/>
</dbReference>
<comment type="similarity">
    <text evidence="1">Belongs to the peptidase S66 family.</text>
</comment>
<dbReference type="Pfam" id="PF02016">
    <property type="entry name" value="Peptidase_S66"/>
    <property type="match status" value="1"/>
</dbReference>
<dbReference type="STRING" id="426702.SAMN04488099_11076"/>
<dbReference type="RefSeq" id="WP_091481750.1">
    <property type="nucleotide sequence ID" value="NZ_BJYC01000012.1"/>
</dbReference>
<feature type="active site" description="Charge relay system" evidence="3">
    <location>
        <position position="327"/>
    </location>
</feature>
<dbReference type="OrthoDB" id="9807329at2"/>
<evidence type="ECO:0000256" key="3">
    <source>
        <dbReference type="PIRSR" id="PIRSR028757-1"/>
    </source>
</evidence>
<keyword evidence="7" id="KW-1185">Reference proteome</keyword>
<evidence type="ECO:0000259" key="5">
    <source>
        <dbReference type="Pfam" id="PF17676"/>
    </source>
</evidence>
<dbReference type="InterPro" id="IPR003507">
    <property type="entry name" value="S66_fam"/>
</dbReference>
<dbReference type="AlphaFoldDB" id="A0A1H7M189"/>
<dbReference type="InterPro" id="IPR040449">
    <property type="entry name" value="Peptidase_S66_N"/>
</dbReference>
<dbReference type="Gene3D" id="3.50.30.60">
    <property type="entry name" value="LD-carboxypeptidase A C-terminal domain-like"/>
    <property type="match status" value="1"/>
</dbReference>
<gene>
    <name evidence="6" type="ORF">SAMN04488099_11076</name>
</gene>
<feature type="active site" description="Charge relay system" evidence="3">
    <location>
        <position position="260"/>
    </location>
</feature>
<dbReference type="InterPro" id="IPR027461">
    <property type="entry name" value="Carboxypeptidase_A_C_sf"/>
</dbReference>
<dbReference type="Gene3D" id="3.40.50.10740">
    <property type="entry name" value="Class I glutamine amidotransferase-like"/>
    <property type="match status" value="1"/>
</dbReference>
<dbReference type="SUPFAM" id="SSF141986">
    <property type="entry name" value="LD-carboxypeptidase A C-terminal domain-like"/>
    <property type="match status" value="1"/>
</dbReference>
<name>A0A1H7M189_9LACT</name>
<sequence>MKKPKGLQMGDKVAVVSLSSGILGESFAEHQLKLGSDRLTELGLVPVFMPHALKGMDALDKYPEWRAEDLKEAFRDTSIKGIICAIGGDDTYRLLPYLMEDDEFIENVKSSPKLFTGFSDTTVNHLMFHRLGMTSFYGPNFLNDFAELGSELLPYTRTIVKGLFAGHELDGVPKSDTWYEERIDFSEGALGKDRKSHVEENGFEVLQGEGHVTGKLLGGCLESLVECLTGERYKEQADVIKTFNVFPSLDEWKNALLFIETSEERPTPDKFKEMLNVLKKYGLFEVINGILVGKPQNEVHYEEYKSVLVEILQDKTIPILYNLPFGHAYPRCLLPYGIETTLDTEDKSVKFDESYFSG</sequence>
<dbReference type="SUPFAM" id="SSF52317">
    <property type="entry name" value="Class I glutamine amidotransferase-like"/>
    <property type="match status" value="1"/>
</dbReference>
<organism evidence="6 7">
    <name type="scientific">Alkalibacterium pelagium</name>
    <dbReference type="NCBI Taxonomy" id="426702"/>
    <lineage>
        <taxon>Bacteria</taxon>
        <taxon>Bacillati</taxon>
        <taxon>Bacillota</taxon>
        <taxon>Bacilli</taxon>
        <taxon>Lactobacillales</taxon>
        <taxon>Carnobacteriaceae</taxon>
        <taxon>Alkalibacterium</taxon>
    </lineage>
</organism>
<feature type="active site" description="Nucleophile" evidence="3">
    <location>
        <position position="119"/>
    </location>
</feature>
<keyword evidence="2" id="KW-0378">Hydrolase</keyword>
<evidence type="ECO:0000313" key="6">
    <source>
        <dbReference type="EMBL" id="SEL04954.1"/>
    </source>
</evidence>
<evidence type="ECO:0000256" key="1">
    <source>
        <dbReference type="ARBA" id="ARBA00010233"/>
    </source>
</evidence>
<keyword evidence="6" id="KW-0121">Carboxypeptidase</keyword>
<proteinExistence type="inferred from homology"/>
<dbReference type="PANTHER" id="PTHR30237">
    <property type="entry name" value="MURAMOYLTETRAPEPTIDE CARBOXYPEPTIDASE"/>
    <property type="match status" value="1"/>
</dbReference>
<dbReference type="InterPro" id="IPR029062">
    <property type="entry name" value="Class_I_gatase-like"/>
</dbReference>
<dbReference type="CDD" id="cd07062">
    <property type="entry name" value="Peptidase_S66_mccF_like"/>
    <property type="match status" value="1"/>
</dbReference>
<reference evidence="7" key="1">
    <citation type="submission" date="2016-10" db="EMBL/GenBank/DDBJ databases">
        <authorList>
            <person name="Varghese N."/>
            <person name="Submissions S."/>
        </authorList>
    </citation>
    <scope>NUCLEOTIDE SEQUENCE [LARGE SCALE GENOMIC DNA]</scope>
    <source>
        <strain evidence="7">DSM 19183</strain>
    </source>
</reference>